<protein>
    <submittedName>
        <fullName evidence="1">Uncharacterized protein</fullName>
    </submittedName>
</protein>
<gene>
    <name evidence="1" type="ORF">RJT34_24288</name>
</gene>
<accession>A0AAN9FML8</accession>
<dbReference type="EMBL" id="JAYKXN010000006">
    <property type="protein sequence ID" value="KAK7279242.1"/>
    <property type="molecule type" value="Genomic_DNA"/>
</dbReference>
<organism evidence="1 2">
    <name type="scientific">Clitoria ternatea</name>
    <name type="common">Butterfly pea</name>
    <dbReference type="NCBI Taxonomy" id="43366"/>
    <lineage>
        <taxon>Eukaryota</taxon>
        <taxon>Viridiplantae</taxon>
        <taxon>Streptophyta</taxon>
        <taxon>Embryophyta</taxon>
        <taxon>Tracheophyta</taxon>
        <taxon>Spermatophyta</taxon>
        <taxon>Magnoliopsida</taxon>
        <taxon>eudicotyledons</taxon>
        <taxon>Gunneridae</taxon>
        <taxon>Pentapetalae</taxon>
        <taxon>rosids</taxon>
        <taxon>fabids</taxon>
        <taxon>Fabales</taxon>
        <taxon>Fabaceae</taxon>
        <taxon>Papilionoideae</taxon>
        <taxon>50 kb inversion clade</taxon>
        <taxon>NPAAA clade</taxon>
        <taxon>indigoferoid/millettioid clade</taxon>
        <taxon>Phaseoleae</taxon>
        <taxon>Clitoria</taxon>
    </lineage>
</organism>
<sequence>MLCKFCSLSMHNWDLPVLSLRTKCYATVQVEIMKLNSKFALRAGINRVSLYFGITRRGSSDPVTCMSDWWSV</sequence>
<reference evidence="1 2" key="1">
    <citation type="submission" date="2024-01" db="EMBL/GenBank/DDBJ databases">
        <title>The genomes of 5 underutilized Papilionoideae crops provide insights into root nodulation and disease resistance.</title>
        <authorList>
            <person name="Yuan L."/>
        </authorList>
    </citation>
    <scope>NUCLEOTIDE SEQUENCE [LARGE SCALE GENOMIC DNA]</scope>
    <source>
        <strain evidence="1">LY-2023</strain>
        <tissue evidence="1">Leaf</tissue>
    </source>
</reference>
<keyword evidence="2" id="KW-1185">Reference proteome</keyword>
<dbReference type="AlphaFoldDB" id="A0AAN9FML8"/>
<proteinExistence type="predicted"/>
<dbReference type="Proteomes" id="UP001359559">
    <property type="component" value="Unassembled WGS sequence"/>
</dbReference>
<evidence type="ECO:0000313" key="2">
    <source>
        <dbReference type="Proteomes" id="UP001359559"/>
    </source>
</evidence>
<evidence type="ECO:0000313" key="1">
    <source>
        <dbReference type="EMBL" id="KAK7279242.1"/>
    </source>
</evidence>
<name>A0AAN9FML8_CLITE</name>
<comment type="caution">
    <text evidence="1">The sequence shown here is derived from an EMBL/GenBank/DDBJ whole genome shotgun (WGS) entry which is preliminary data.</text>
</comment>